<evidence type="ECO:0000313" key="3">
    <source>
        <dbReference type="Proteomes" id="UP000053562"/>
    </source>
</evidence>
<feature type="region of interest" description="Disordered" evidence="1">
    <location>
        <begin position="309"/>
        <end position="372"/>
    </location>
</feature>
<name>A0A0J9S9F5_PLAVI</name>
<dbReference type="Proteomes" id="UP000053562">
    <property type="component" value="Unassembled WGS sequence"/>
</dbReference>
<dbReference type="EMBL" id="KQ234341">
    <property type="protein sequence ID" value="KMZ79364.1"/>
    <property type="molecule type" value="Genomic_DNA"/>
</dbReference>
<reference evidence="2 3" key="1">
    <citation type="submission" date="2011-08" db="EMBL/GenBank/DDBJ databases">
        <title>The Genome Sequence of Plasmodium vivax India VII.</title>
        <authorList>
            <consortium name="The Broad Institute Genome Sequencing Platform"/>
            <consortium name="The Broad Institute Genome Sequencing Center for Infectious Disease"/>
            <person name="Neafsey D."/>
            <person name="Carlton J."/>
            <person name="Barnwell J."/>
            <person name="Collins W."/>
            <person name="Escalante A."/>
            <person name="Mullikin J."/>
            <person name="Saul A."/>
            <person name="Guigo R."/>
            <person name="Camara F."/>
            <person name="Young S.K."/>
            <person name="Zeng Q."/>
            <person name="Gargeya S."/>
            <person name="Fitzgerald M."/>
            <person name="Haas B."/>
            <person name="Abouelleil A."/>
            <person name="Alvarado L."/>
            <person name="Arachchi H.M."/>
            <person name="Berlin A."/>
            <person name="Brown A."/>
            <person name="Chapman S.B."/>
            <person name="Chen Z."/>
            <person name="Dunbar C."/>
            <person name="Freedman E."/>
            <person name="Gearin G."/>
            <person name="Gellesch M."/>
            <person name="Goldberg J."/>
            <person name="Griggs A."/>
            <person name="Gujja S."/>
            <person name="Heiman D."/>
            <person name="Howarth C."/>
            <person name="Larson L."/>
            <person name="Lui A."/>
            <person name="MacDonald P.J.P."/>
            <person name="Montmayeur A."/>
            <person name="Murphy C."/>
            <person name="Neiman D."/>
            <person name="Pearson M."/>
            <person name="Priest M."/>
            <person name="Roberts A."/>
            <person name="Saif S."/>
            <person name="Shea T."/>
            <person name="Shenoy N."/>
            <person name="Sisk P."/>
            <person name="Stolte C."/>
            <person name="Sykes S."/>
            <person name="Wortman J."/>
            <person name="Nusbaum C."/>
            <person name="Birren B."/>
        </authorList>
    </citation>
    <scope>NUCLEOTIDE SEQUENCE [LARGE SCALE GENOMIC DNA]</scope>
    <source>
        <strain evidence="2 3">India VII</strain>
    </source>
</reference>
<dbReference type="InterPro" id="IPR008780">
    <property type="entry name" value="Plasmodium_Vir"/>
</dbReference>
<organism evidence="2 3">
    <name type="scientific">Plasmodium vivax India VII</name>
    <dbReference type="NCBI Taxonomy" id="1077284"/>
    <lineage>
        <taxon>Eukaryota</taxon>
        <taxon>Sar</taxon>
        <taxon>Alveolata</taxon>
        <taxon>Apicomplexa</taxon>
        <taxon>Aconoidasida</taxon>
        <taxon>Haemosporida</taxon>
        <taxon>Plasmodiidae</taxon>
        <taxon>Plasmodium</taxon>
        <taxon>Plasmodium (Plasmodium)</taxon>
    </lineage>
</organism>
<feature type="compositionally biased region" description="Basic and acidic residues" evidence="1">
    <location>
        <begin position="322"/>
        <end position="346"/>
    </location>
</feature>
<accession>A0A0J9S9F5</accession>
<feature type="region of interest" description="Disordered" evidence="1">
    <location>
        <begin position="229"/>
        <end position="251"/>
    </location>
</feature>
<proteinExistence type="predicted"/>
<sequence length="444" mass="51041">MEACPSISNKYIDYKCYECLKDKFHTCYLTVGGQAYLNSPHDTRNSKIPNFTYREDILEWIVKHLGCTKVFWGGYTNIPCKYINFWLNEKIKVLYTYVSNSYFKNYEEFVKKFYKVVEGYDIYESCTKNINFLDDDDEYKKLNTLYTLYKKYDELQNINQYQYKDKRTCELIQDITNLANDIARSHKNDDEFIKILKNLRNTIKNAEGRYKTLCESDLKQLDTMVTETAFPPKVHKPPTPPEISQSSDSLEQAIPQALAQRVSDNGIPNQPQPKVDLPVEQFRSEEHPTKASHSELPSQVSPLLEVPFREQHSRGSHHASSRHTENLHDDGFNSEPFSRDHNEQSPDAHSSSEYTGYNSVGEGITKRGVITPTDGTQSYLETFKGTITGILGSVDPGPVLGVSGGMGALFLLFKEEEDDSVKFLEVLEDFHQEISEIFRNMVKI</sequence>
<feature type="compositionally biased region" description="Polar residues" evidence="1">
    <location>
        <begin position="347"/>
        <end position="358"/>
    </location>
</feature>
<evidence type="ECO:0000313" key="2">
    <source>
        <dbReference type="EMBL" id="KMZ79364.1"/>
    </source>
</evidence>
<gene>
    <name evidence="2" type="ORF">PVIIG_05995</name>
</gene>
<evidence type="ECO:0000256" key="1">
    <source>
        <dbReference type="SAM" id="MobiDB-lite"/>
    </source>
</evidence>
<dbReference type="OrthoDB" id="10457438at2759"/>
<protein>
    <submittedName>
        <fullName evidence="2">Uncharacterized protein</fullName>
    </submittedName>
</protein>
<dbReference type="Pfam" id="PF05795">
    <property type="entry name" value="Plasmodium_Vir"/>
    <property type="match status" value="1"/>
</dbReference>
<dbReference type="AlphaFoldDB" id="A0A0J9S9F5"/>